<evidence type="ECO:0000313" key="3">
    <source>
        <dbReference type="Proteomes" id="UP001054902"/>
    </source>
</evidence>
<evidence type="ECO:0000256" key="1">
    <source>
        <dbReference type="SAM" id="MobiDB-lite"/>
    </source>
</evidence>
<comment type="caution">
    <text evidence="2">The sequence shown here is derived from an EMBL/GenBank/DDBJ whole genome shotgun (WGS) entry which is preliminary data.</text>
</comment>
<sequence length="399" mass="44684">MNLLKKYRRRRASQKNETAKKTHHREGLFRGCISSCLPKYSKNHSSRNGEVQGAFPTLSTPYLERVNLETDSLRVLADGDDSSSTVFRQSSLKSEYSVSNIFSNEDYFSLAPVDIDDDELQLSINSQEDTVSEDDGISTSDNSNGFDIFVLDDASVDTIENLLLQQVTEWDPFDLDKKESHIDNRQESNPSPNTTSSPDTPVISNRHKRNESHSTPITVESDFSESSTVHRETLLETARTGSDLDVPHLDSDESKSSCLNATDMLSHDKSDIVILSSNDESHDGDVSQSSCFANANFAVHDNVQRQELNKFLEYNSGEKESEVDEDDSISNYIRIFNPESFMGDDCSYNASSISDDDDLSFGNEDEESLEQDRYLAVMDDIGPRSKSFDSVYHSSMVSV</sequence>
<evidence type="ECO:0000313" key="2">
    <source>
        <dbReference type="EMBL" id="GFH50946.1"/>
    </source>
</evidence>
<proteinExistence type="predicted"/>
<feature type="region of interest" description="Disordered" evidence="1">
    <location>
        <begin position="1"/>
        <end position="24"/>
    </location>
</feature>
<dbReference type="Proteomes" id="UP001054902">
    <property type="component" value="Unassembled WGS sequence"/>
</dbReference>
<keyword evidence="3" id="KW-1185">Reference proteome</keyword>
<dbReference type="AlphaFoldDB" id="A0AAD3CTM4"/>
<gene>
    <name evidence="2" type="ORF">CTEN210_07422</name>
</gene>
<feature type="compositionally biased region" description="Low complexity" evidence="1">
    <location>
        <begin position="188"/>
        <end position="201"/>
    </location>
</feature>
<protein>
    <submittedName>
        <fullName evidence="2">Uncharacterized protein</fullName>
    </submittedName>
</protein>
<feature type="compositionally biased region" description="Basic and acidic residues" evidence="1">
    <location>
        <begin position="245"/>
        <end position="255"/>
    </location>
</feature>
<name>A0AAD3CTM4_9STRA</name>
<feature type="compositionally biased region" description="Basic residues" evidence="1">
    <location>
        <begin position="1"/>
        <end position="13"/>
    </location>
</feature>
<dbReference type="EMBL" id="BLLK01000045">
    <property type="protein sequence ID" value="GFH50946.1"/>
    <property type="molecule type" value="Genomic_DNA"/>
</dbReference>
<accession>A0AAD3CTM4</accession>
<feature type="region of interest" description="Disordered" evidence="1">
    <location>
        <begin position="181"/>
        <end position="256"/>
    </location>
</feature>
<organism evidence="2 3">
    <name type="scientific">Chaetoceros tenuissimus</name>
    <dbReference type="NCBI Taxonomy" id="426638"/>
    <lineage>
        <taxon>Eukaryota</taxon>
        <taxon>Sar</taxon>
        <taxon>Stramenopiles</taxon>
        <taxon>Ochrophyta</taxon>
        <taxon>Bacillariophyta</taxon>
        <taxon>Coscinodiscophyceae</taxon>
        <taxon>Chaetocerotophycidae</taxon>
        <taxon>Chaetocerotales</taxon>
        <taxon>Chaetocerotaceae</taxon>
        <taxon>Chaetoceros</taxon>
    </lineage>
</organism>
<reference evidence="2 3" key="1">
    <citation type="journal article" date="2021" name="Sci. Rep.">
        <title>The genome of the diatom Chaetoceros tenuissimus carries an ancient integrated fragment of an extant virus.</title>
        <authorList>
            <person name="Hongo Y."/>
            <person name="Kimura K."/>
            <person name="Takaki Y."/>
            <person name="Yoshida Y."/>
            <person name="Baba S."/>
            <person name="Kobayashi G."/>
            <person name="Nagasaki K."/>
            <person name="Hano T."/>
            <person name="Tomaru Y."/>
        </authorList>
    </citation>
    <scope>NUCLEOTIDE SEQUENCE [LARGE SCALE GENOMIC DNA]</scope>
    <source>
        <strain evidence="2 3">NIES-3715</strain>
    </source>
</reference>